<dbReference type="InterPro" id="IPR029044">
    <property type="entry name" value="Nucleotide-diphossugar_trans"/>
</dbReference>
<feature type="domain" description="MobA-like NTP transferase" evidence="1">
    <location>
        <begin position="6"/>
        <end position="161"/>
    </location>
</feature>
<dbReference type="PANTHER" id="PTHR43777:SF1">
    <property type="entry name" value="MOLYBDENUM COFACTOR CYTIDYLYLTRANSFERASE"/>
    <property type="match status" value="1"/>
</dbReference>
<organism evidence="2 3">
    <name type="scientific">Rhodococcus kronopolitis</name>
    <dbReference type="NCBI Taxonomy" id="1460226"/>
    <lineage>
        <taxon>Bacteria</taxon>
        <taxon>Bacillati</taxon>
        <taxon>Actinomycetota</taxon>
        <taxon>Actinomycetes</taxon>
        <taxon>Mycobacteriales</taxon>
        <taxon>Nocardiaceae</taxon>
        <taxon>Rhodococcus</taxon>
    </lineage>
</organism>
<dbReference type="EMBL" id="JBHSFO010000003">
    <property type="protein sequence ID" value="MFC4603624.1"/>
    <property type="molecule type" value="Genomic_DNA"/>
</dbReference>
<evidence type="ECO:0000313" key="2">
    <source>
        <dbReference type="EMBL" id="MFC4603624.1"/>
    </source>
</evidence>
<dbReference type="PANTHER" id="PTHR43777">
    <property type="entry name" value="MOLYBDENUM COFACTOR CYTIDYLYLTRANSFERASE"/>
    <property type="match status" value="1"/>
</dbReference>
<evidence type="ECO:0000313" key="3">
    <source>
        <dbReference type="Proteomes" id="UP001595914"/>
    </source>
</evidence>
<dbReference type="SUPFAM" id="SSF53448">
    <property type="entry name" value="Nucleotide-diphospho-sugar transferases"/>
    <property type="match status" value="1"/>
</dbReference>
<dbReference type="GO" id="GO:0016740">
    <property type="term" value="F:transferase activity"/>
    <property type="evidence" value="ECO:0007669"/>
    <property type="project" value="UniProtKB-KW"/>
</dbReference>
<name>A0ABV9FTJ9_9NOCA</name>
<dbReference type="InterPro" id="IPR025877">
    <property type="entry name" value="MobA-like_NTP_Trfase"/>
</dbReference>
<comment type="caution">
    <text evidence="2">The sequence shown here is derived from an EMBL/GenBank/DDBJ whole genome shotgun (WGS) entry which is preliminary data.</text>
</comment>
<dbReference type="Proteomes" id="UP001595914">
    <property type="component" value="Unassembled WGS sequence"/>
</dbReference>
<protein>
    <submittedName>
        <fullName evidence="2">NTP transferase domain-containing protein</fullName>
    </submittedName>
</protein>
<evidence type="ECO:0000259" key="1">
    <source>
        <dbReference type="Pfam" id="PF12804"/>
    </source>
</evidence>
<dbReference type="RefSeq" id="WP_378415756.1">
    <property type="nucleotide sequence ID" value="NZ_JBHSFO010000003.1"/>
</dbReference>
<reference evidence="3" key="1">
    <citation type="journal article" date="2019" name="Int. J. Syst. Evol. Microbiol.">
        <title>The Global Catalogue of Microorganisms (GCM) 10K type strain sequencing project: providing services to taxonomists for standard genome sequencing and annotation.</title>
        <authorList>
            <consortium name="The Broad Institute Genomics Platform"/>
            <consortium name="The Broad Institute Genome Sequencing Center for Infectious Disease"/>
            <person name="Wu L."/>
            <person name="Ma J."/>
        </authorList>
    </citation>
    <scope>NUCLEOTIDE SEQUENCE [LARGE SCALE GENOMIC DNA]</scope>
    <source>
        <strain evidence="3">CCUG 54520</strain>
    </source>
</reference>
<keyword evidence="3" id="KW-1185">Reference proteome</keyword>
<dbReference type="Pfam" id="PF12804">
    <property type="entry name" value="NTP_transf_3"/>
    <property type="match status" value="1"/>
</dbReference>
<proteinExistence type="predicted"/>
<dbReference type="Gene3D" id="3.90.550.10">
    <property type="entry name" value="Spore Coat Polysaccharide Biosynthesis Protein SpsA, Chain A"/>
    <property type="match status" value="1"/>
</dbReference>
<gene>
    <name evidence="2" type="ORF">ACFO6S_08035</name>
</gene>
<keyword evidence="2" id="KW-0808">Transferase</keyword>
<accession>A0ABV9FTJ9</accession>
<sequence length="183" mass="18935">MSAVLGLLLAAGEGRRYGSPKVLAHQGLWLRYAVDALRDGGCGRVLVALGAADAPLPGGAEAVSVSRWADGMGESLRAGLAAAARVPDARYLAVHLVDLPDVDGRVVARVIRAAAGTPSGIARAFFGDRPGHPVVVSRQHWVPLCASAAGDEGGREYLGRQGEALVRVQCEDLASGRDQDVHG</sequence>